<organism evidence="5 6">
    <name type="scientific">Lysobacter silvisoli</name>
    <dbReference type="NCBI Taxonomy" id="2293254"/>
    <lineage>
        <taxon>Bacteria</taxon>
        <taxon>Pseudomonadati</taxon>
        <taxon>Pseudomonadota</taxon>
        <taxon>Gammaproteobacteria</taxon>
        <taxon>Lysobacterales</taxon>
        <taxon>Lysobacteraceae</taxon>
        <taxon>Lysobacter</taxon>
    </lineage>
</organism>
<comment type="cofactor">
    <cofactor evidence="1">
        <name>FMN</name>
        <dbReference type="ChEBI" id="CHEBI:58210"/>
    </cofactor>
</comment>
<comment type="caution">
    <text evidence="5">The sequence shown here is derived from an EMBL/GenBank/DDBJ whole genome shotgun (WGS) entry which is preliminary data.</text>
</comment>
<feature type="domain" description="NADPH-dependent FMN reductase-like" evidence="4">
    <location>
        <begin position="25"/>
        <end position="178"/>
    </location>
</feature>
<dbReference type="InterPro" id="IPR029039">
    <property type="entry name" value="Flavoprotein-like_sf"/>
</dbReference>
<evidence type="ECO:0000256" key="1">
    <source>
        <dbReference type="ARBA" id="ARBA00001917"/>
    </source>
</evidence>
<dbReference type="Pfam" id="PF03358">
    <property type="entry name" value="FMN_red"/>
    <property type="match status" value="1"/>
</dbReference>
<sequence>MSASPSDPRSPEADRTIATPPPRPRLLAFAGSLRAASYNRRLVPLLAQGAREAGADVDLIELRDYPLPVYDGDIEAAGMPDNVYRLQALMAASDGLLISTPEYNGSMPALVKNTLDWMSRATVEGKSGTLLFQDKMAGIVSASPGPLGGIRSLIVLRDALSKLGLLVVPQQVAVGNAAERLPDTGVLADERLRSAVLNVGAAVVRHLCKGAKA</sequence>
<keyword evidence="6" id="KW-1185">Reference proteome</keyword>
<dbReference type="InterPro" id="IPR050712">
    <property type="entry name" value="NAD(P)H-dep_reductase"/>
</dbReference>
<keyword evidence="2" id="KW-0285">Flavoprotein</keyword>
<dbReference type="Proteomes" id="UP000264492">
    <property type="component" value="Unassembled WGS sequence"/>
</dbReference>
<dbReference type="GO" id="GO:0010181">
    <property type="term" value="F:FMN binding"/>
    <property type="evidence" value="ECO:0007669"/>
    <property type="project" value="TreeGrafter"/>
</dbReference>
<dbReference type="InterPro" id="IPR005025">
    <property type="entry name" value="FMN_Rdtase-like_dom"/>
</dbReference>
<dbReference type="SUPFAM" id="SSF52218">
    <property type="entry name" value="Flavoproteins"/>
    <property type="match status" value="1"/>
</dbReference>
<dbReference type="PANTHER" id="PTHR30543:SF21">
    <property type="entry name" value="NAD(P)H-DEPENDENT FMN REDUCTASE LOT6"/>
    <property type="match status" value="1"/>
</dbReference>
<evidence type="ECO:0000313" key="6">
    <source>
        <dbReference type="Proteomes" id="UP000264492"/>
    </source>
</evidence>
<evidence type="ECO:0000256" key="3">
    <source>
        <dbReference type="SAM" id="MobiDB-lite"/>
    </source>
</evidence>
<dbReference type="RefSeq" id="WP_115858627.1">
    <property type="nucleotide sequence ID" value="NZ_QTSU01000001.1"/>
</dbReference>
<accession>A0A371K5H5</accession>
<dbReference type="PANTHER" id="PTHR30543">
    <property type="entry name" value="CHROMATE REDUCTASE"/>
    <property type="match status" value="1"/>
</dbReference>
<evidence type="ECO:0000313" key="5">
    <source>
        <dbReference type="EMBL" id="RDZ29189.1"/>
    </source>
</evidence>
<gene>
    <name evidence="5" type="ORF">DX914_08885</name>
</gene>
<reference evidence="5 6" key="1">
    <citation type="submission" date="2018-08" db="EMBL/GenBank/DDBJ databases">
        <title>Lysobacter sp. zong2l5, whole genome shotgun sequence.</title>
        <authorList>
            <person name="Zhang X."/>
            <person name="Feng G."/>
            <person name="Zhu H."/>
        </authorList>
    </citation>
    <scope>NUCLEOTIDE SEQUENCE [LARGE SCALE GENOMIC DNA]</scope>
    <source>
        <strain evidence="6">zong2l5</strain>
    </source>
</reference>
<feature type="region of interest" description="Disordered" evidence="3">
    <location>
        <begin position="1"/>
        <end position="23"/>
    </location>
</feature>
<proteinExistence type="predicted"/>
<dbReference type="GO" id="GO:0005829">
    <property type="term" value="C:cytosol"/>
    <property type="evidence" value="ECO:0007669"/>
    <property type="project" value="TreeGrafter"/>
</dbReference>
<evidence type="ECO:0000259" key="4">
    <source>
        <dbReference type="Pfam" id="PF03358"/>
    </source>
</evidence>
<dbReference type="Gene3D" id="3.40.50.360">
    <property type="match status" value="1"/>
</dbReference>
<dbReference type="EMBL" id="QTSU01000001">
    <property type="protein sequence ID" value="RDZ29189.1"/>
    <property type="molecule type" value="Genomic_DNA"/>
</dbReference>
<dbReference type="GO" id="GO:0016491">
    <property type="term" value="F:oxidoreductase activity"/>
    <property type="evidence" value="ECO:0007669"/>
    <property type="project" value="InterPro"/>
</dbReference>
<dbReference type="OrthoDB" id="9812295at2"/>
<evidence type="ECO:0000256" key="2">
    <source>
        <dbReference type="ARBA" id="ARBA00022643"/>
    </source>
</evidence>
<name>A0A371K5H5_9GAMM</name>
<protein>
    <submittedName>
        <fullName evidence="5">NADPH-dependent oxidoreductase</fullName>
    </submittedName>
</protein>
<dbReference type="AlphaFoldDB" id="A0A371K5H5"/>
<keyword evidence="2" id="KW-0288">FMN</keyword>